<dbReference type="CDD" id="cd07025">
    <property type="entry name" value="Peptidase_S66"/>
    <property type="match status" value="1"/>
</dbReference>
<accession>A0A1L6MW89</accession>
<feature type="domain" description="LD-carboxypeptidase N-terminal" evidence="7">
    <location>
        <begin position="15"/>
        <end position="128"/>
    </location>
</feature>
<keyword evidence="4" id="KW-0378">Hydrolase</keyword>
<dbReference type="PIRSF" id="PIRSF028757">
    <property type="entry name" value="LD-carboxypeptidase"/>
    <property type="match status" value="1"/>
</dbReference>
<dbReference type="GO" id="GO:0008236">
    <property type="term" value="F:serine-type peptidase activity"/>
    <property type="evidence" value="ECO:0007669"/>
    <property type="project" value="UniProtKB-KW"/>
</dbReference>
<dbReference type="GO" id="GO:0006508">
    <property type="term" value="P:proteolysis"/>
    <property type="evidence" value="ECO:0007669"/>
    <property type="project" value="UniProtKB-KW"/>
</dbReference>
<evidence type="ECO:0008006" key="11">
    <source>
        <dbReference type="Google" id="ProtNLM"/>
    </source>
</evidence>
<dbReference type="Gene3D" id="3.40.50.10740">
    <property type="entry name" value="Class I glutamine amidotransferase-like"/>
    <property type="match status" value="1"/>
</dbReference>
<dbReference type="Pfam" id="PF17676">
    <property type="entry name" value="Peptidase_S66C"/>
    <property type="match status" value="1"/>
</dbReference>
<evidence type="ECO:0000256" key="5">
    <source>
        <dbReference type="ARBA" id="ARBA00022825"/>
    </source>
</evidence>
<sequence>MSFCYPSPLCPGDRVALVAPSGPCEPNLFFQMLGWIQGRYQVQVQPGILARKGYLAGDDQRRREELSSAFCDPGIKAVIAVRGGYGATRIVDALPWEELKKHPKWLVGMSDCTALHLEVNRRSITSIHAGGTMHLCQSPYASVHRADLMRLLEHPDASYQWPALSILHPGGAQGPLMGGNLALLEATAAAGRLAFPSGVILALEDVAEAPYRIDRMLTALRLGGYLKKVGGIVFGKFTRSKPGRYGVSTEEVLIECTRDLAIPVYADAPFGHGTRNRAFILGSWVTLRKGTVTFEQKKGE</sequence>
<dbReference type="PANTHER" id="PTHR30237">
    <property type="entry name" value="MURAMOYLTETRAPEPTIDE CARBOXYPEPTIDASE"/>
    <property type="match status" value="1"/>
</dbReference>
<dbReference type="Pfam" id="PF02016">
    <property type="entry name" value="Peptidase_S66"/>
    <property type="match status" value="1"/>
</dbReference>
<dbReference type="GO" id="GO:0004180">
    <property type="term" value="F:carboxypeptidase activity"/>
    <property type="evidence" value="ECO:0007669"/>
    <property type="project" value="UniProtKB-KW"/>
</dbReference>
<dbReference type="InterPro" id="IPR003507">
    <property type="entry name" value="S66_fam"/>
</dbReference>
<name>A0A1L6MW89_9BACT</name>
<dbReference type="RefSeq" id="WP_075276435.1">
    <property type="nucleotide sequence ID" value="NZ_CP016908.1"/>
</dbReference>
<keyword evidence="10" id="KW-1185">Reference proteome</keyword>
<dbReference type="Gene3D" id="3.50.30.60">
    <property type="entry name" value="LD-carboxypeptidase A C-terminal domain-like"/>
    <property type="match status" value="1"/>
</dbReference>
<dbReference type="SUPFAM" id="SSF141986">
    <property type="entry name" value="LD-carboxypeptidase A C-terminal domain-like"/>
    <property type="match status" value="1"/>
</dbReference>
<dbReference type="KEGG" id="pabo:BCY86_03175"/>
<dbReference type="PANTHER" id="PTHR30237:SF2">
    <property type="entry name" value="MUREIN TETRAPEPTIDE CARBOXYPEPTIDASE"/>
    <property type="match status" value="1"/>
</dbReference>
<dbReference type="SUPFAM" id="SSF52317">
    <property type="entry name" value="Class I glutamine amidotransferase-like"/>
    <property type="match status" value="1"/>
</dbReference>
<evidence type="ECO:0000259" key="8">
    <source>
        <dbReference type="Pfam" id="PF17676"/>
    </source>
</evidence>
<feature type="active site" description="Nucleophile" evidence="6">
    <location>
        <position position="110"/>
    </location>
</feature>
<keyword evidence="3" id="KW-0645">Protease</keyword>
<feature type="active site" description="Charge relay system" evidence="6">
    <location>
        <position position="204"/>
    </location>
</feature>
<evidence type="ECO:0000313" key="9">
    <source>
        <dbReference type="EMBL" id="APR99786.1"/>
    </source>
</evidence>
<dbReference type="InterPro" id="IPR027461">
    <property type="entry name" value="Carboxypeptidase_A_C_sf"/>
</dbReference>
<evidence type="ECO:0000256" key="4">
    <source>
        <dbReference type="ARBA" id="ARBA00022801"/>
    </source>
</evidence>
<feature type="active site" description="Charge relay system" evidence="6">
    <location>
        <position position="272"/>
    </location>
</feature>
<organism evidence="9 10">
    <name type="scientific">Pajaroellobacter abortibovis</name>
    <dbReference type="NCBI Taxonomy" id="1882918"/>
    <lineage>
        <taxon>Bacteria</taxon>
        <taxon>Pseudomonadati</taxon>
        <taxon>Myxococcota</taxon>
        <taxon>Polyangia</taxon>
        <taxon>Polyangiales</taxon>
        <taxon>Polyangiaceae</taxon>
    </lineage>
</organism>
<dbReference type="InterPro" id="IPR029062">
    <property type="entry name" value="Class_I_gatase-like"/>
</dbReference>
<feature type="domain" description="LD-carboxypeptidase C-terminal" evidence="8">
    <location>
        <begin position="173"/>
        <end position="287"/>
    </location>
</feature>
<gene>
    <name evidence="9" type="ORF">BCY86_03175</name>
</gene>
<reference evidence="9 10" key="1">
    <citation type="submission" date="2016-08" db="EMBL/GenBank/DDBJ databases">
        <title>Identification and validation of antigenic proteins from Pajaroellobacter abortibovis using de-novo genome sequence assembly and reverse vaccinology.</title>
        <authorList>
            <person name="Welly B.T."/>
            <person name="Miller M.R."/>
            <person name="Stott J.L."/>
            <person name="Blanchard M.T."/>
            <person name="Islas-Trejo A.D."/>
            <person name="O'Rourke S.M."/>
            <person name="Young A.E."/>
            <person name="Medrano J.F."/>
            <person name="Van Eenennaam A.L."/>
        </authorList>
    </citation>
    <scope>NUCLEOTIDE SEQUENCE [LARGE SCALE GENOMIC DNA]</scope>
    <source>
        <strain evidence="9 10">BTF92-0548A/99-0131</strain>
    </source>
</reference>
<proteinExistence type="inferred from homology"/>
<evidence type="ECO:0000259" key="7">
    <source>
        <dbReference type="Pfam" id="PF02016"/>
    </source>
</evidence>
<evidence type="ECO:0000256" key="2">
    <source>
        <dbReference type="ARBA" id="ARBA00022645"/>
    </source>
</evidence>
<dbReference type="STRING" id="1882918.BCY86_03175"/>
<comment type="similarity">
    <text evidence="1">Belongs to the peptidase S66 family.</text>
</comment>
<evidence type="ECO:0000313" key="10">
    <source>
        <dbReference type="Proteomes" id="UP000185544"/>
    </source>
</evidence>
<dbReference type="AlphaFoldDB" id="A0A1L6MW89"/>
<evidence type="ECO:0000256" key="3">
    <source>
        <dbReference type="ARBA" id="ARBA00022670"/>
    </source>
</evidence>
<dbReference type="Proteomes" id="UP000185544">
    <property type="component" value="Chromosome"/>
</dbReference>
<dbReference type="InterPro" id="IPR040921">
    <property type="entry name" value="Peptidase_S66C"/>
</dbReference>
<dbReference type="EMBL" id="CP016908">
    <property type="protein sequence ID" value="APR99786.1"/>
    <property type="molecule type" value="Genomic_DNA"/>
</dbReference>
<evidence type="ECO:0000256" key="1">
    <source>
        <dbReference type="ARBA" id="ARBA00010233"/>
    </source>
</evidence>
<evidence type="ECO:0000256" key="6">
    <source>
        <dbReference type="PIRSR" id="PIRSR028757-1"/>
    </source>
</evidence>
<dbReference type="OrthoDB" id="9807329at2"/>
<dbReference type="InterPro" id="IPR027478">
    <property type="entry name" value="LdcA_N"/>
</dbReference>
<keyword evidence="5" id="KW-0720">Serine protease</keyword>
<keyword evidence="2" id="KW-0121">Carboxypeptidase</keyword>
<protein>
    <recommendedName>
        <fullName evidence="11">LD-carboxypeptidase</fullName>
    </recommendedName>
</protein>
<dbReference type="InterPro" id="IPR040449">
    <property type="entry name" value="Peptidase_S66_N"/>
</dbReference>